<evidence type="ECO:0000256" key="5">
    <source>
        <dbReference type="ARBA" id="ARBA00023015"/>
    </source>
</evidence>
<keyword evidence="4" id="KW-0862">Zinc</keyword>
<sequence>MATRRRPSNVWKYFEQINDSNVQCKICSLKRACHCNTSSMINHLKLKHKEKTAEDDSRQSCITSFASSSPRCCDPAGAEQITQLLTKMITQDMLPLSFVEGQGFCELMGFVEPEYKVPSRRTITTRV</sequence>
<keyword evidence="11" id="KW-1185">Reference proteome</keyword>
<dbReference type="InterPro" id="IPR052035">
    <property type="entry name" value="ZnF_BED_domain_contain"/>
</dbReference>
<comment type="subcellular location">
    <subcellularLocation>
        <location evidence="1">Nucleus</location>
    </subcellularLocation>
</comment>
<keyword evidence="5" id="KW-0805">Transcription regulation</keyword>
<dbReference type="SMART" id="SM00614">
    <property type="entry name" value="ZnF_BED"/>
    <property type="match status" value="1"/>
</dbReference>
<comment type="caution">
    <text evidence="10">The sequence shown here is derived from an EMBL/GenBank/DDBJ whole genome shotgun (WGS) entry which is preliminary data.</text>
</comment>
<dbReference type="GO" id="GO:0009791">
    <property type="term" value="P:post-embryonic development"/>
    <property type="evidence" value="ECO:0007669"/>
    <property type="project" value="UniProtKB-ARBA"/>
</dbReference>
<dbReference type="PANTHER" id="PTHR46481:SF10">
    <property type="entry name" value="ZINC FINGER BED DOMAIN-CONTAINING PROTEIN 39"/>
    <property type="match status" value="1"/>
</dbReference>
<evidence type="ECO:0000259" key="9">
    <source>
        <dbReference type="PROSITE" id="PS50808"/>
    </source>
</evidence>
<dbReference type="PROSITE" id="PS50808">
    <property type="entry name" value="ZF_BED"/>
    <property type="match status" value="1"/>
</dbReference>
<feature type="domain" description="BED-type" evidence="9">
    <location>
        <begin position="5"/>
        <end position="55"/>
    </location>
</feature>
<dbReference type="PANTHER" id="PTHR46481">
    <property type="entry name" value="ZINC FINGER BED DOMAIN-CONTAINING PROTEIN 4"/>
    <property type="match status" value="1"/>
</dbReference>
<evidence type="ECO:0000313" key="11">
    <source>
        <dbReference type="Proteomes" id="UP001230051"/>
    </source>
</evidence>
<dbReference type="SUPFAM" id="SSF57667">
    <property type="entry name" value="beta-beta-alpha zinc fingers"/>
    <property type="match status" value="1"/>
</dbReference>
<proteinExistence type="predicted"/>
<reference evidence="10" key="1">
    <citation type="submission" date="2022-02" db="EMBL/GenBank/DDBJ databases">
        <title>Atlantic sturgeon de novo genome assembly.</title>
        <authorList>
            <person name="Stock M."/>
            <person name="Klopp C."/>
            <person name="Guiguen Y."/>
            <person name="Cabau C."/>
            <person name="Parinello H."/>
            <person name="Santidrian Yebra-Pimentel E."/>
            <person name="Kuhl H."/>
            <person name="Dirks R.P."/>
            <person name="Guessner J."/>
            <person name="Wuertz S."/>
            <person name="Du K."/>
            <person name="Schartl M."/>
        </authorList>
    </citation>
    <scope>NUCLEOTIDE SEQUENCE</scope>
    <source>
        <strain evidence="10">STURGEONOMICS-FGT-2020</strain>
        <tissue evidence="10">Whole blood</tissue>
    </source>
</reference>
<dbReference type="AlphaFoldDB" id="A0AAD8GEE8"/>
<evidence type="ECO:0000256" key="6">
    <source>
        <dbReference type="ARBA" id="ARBA00023163"/>
    </source>
</evidence>
<evidence type="ECO:0000256" key="7">
    <source>
        <dbReference type="ARBA" id="ARBA00023242"/>
    </source>
</evidence>
<evidence type="ECO:0000256" key="1">
    <source>
        <dbReference type="ARBA" id="ARBA00004123"/>
    </source>
</evidence>
<keyword evidence="3 8" id="KW-0863">Zinc-finger</keyword>
<dbReference type="Proteomes" id="UP001230051">
    <property type="component" value="Unassembled WGS sequence"/>
</dbReference>
<accession>A0AAD8GEE8</accession>
<dbReference type="GO" id="GO:0003677">
    <property type="term" value="F:DNA binding"/>
    <property type="evidence" value="ECO:0007669"/>
    <property type="project" value="InterPro"/>
</dbReference>
<dbReference type="EMBL" id="JAGXEW010000004">
    <property type="protein sequence ID" value="KAK1172920.1"/>
    <property type="molecule type" value="Genomic_DNA"/>
</dbReference>
<dbReference type="Pfam" id="PF02892">
    <property type="entry name" value="zf-BED"/>
    <property type="match status" value="1"/>
</dbReference>
<name>A0AAD8GEE8_ACIOX</name>
<dbReference type="SUPFAM" id="SSF140996">
    <property type="entry name" value="Hermes dimerisation domain"/>
    <property type="match status" value="1"/>
</dbReference>
<dbReference type="InterPro" id="IPR003656">
    <property type="entry name" value="Znf_BED"/>
</dbReference>
<keyword evidence="7" id="KW-0539">Nucleus</keyword>
<keyword evidence="6" id="KW-0804">Transcription</keyword>
<evidence type="ECO:0000256" key="2">
    <source>
        <dbReference type="ARBA" id="ARBA00022723"/>
    </source>
</evidence>
<dbReference type="Gene3D" id="1.10.10.1070">
    <property type="entry name" value="Zinc finger, BED domain-containing"/>
    <property type="match status" value="1"/>
</dbReference>
<organism evidence="10 11">
    <name type="scientific">Acipenser oxyrinchus oxyrinchus</name>
    <dbReference type="NCBI Taxonomy" id="40147"/>
    <lineage>
        <taxon>Eukaryota</taxon>
        <taxon>Metazoa</taxon>
        <taxon>Chordata</taxon>
        <taxon>Craniata</taxon>
        <taxon>Vertebrata</taxon>
        <taxon>Euteleostomi</taxon>
        <taxon>Actinopterygii</taxon>
        <taxon>Chondrostei</taxon>
        <taxon>Acipenseriformes</taxon>
        <taxon>Acipenseridae</taxon>
        <taxon>Acipenser</taxon>
    </lineage>
</organism>
<dbReference type="GO" id="GO:0005634">
    <property type="term" value="C:nucleus"/>
    <property type="evidence" value="ECO:0007669"/>
    <property type="project" value="UniProtKB-SubCell"/>
</dbReference>
<dbReference type="InterPro" id="IPR036236">
    <property type="entry name" value="Znf_C2H2_sf"/>
</dbReference>
<evidence type="ECO:0000256" key="8">
    <source>
        <dbReference type="PROSITE-ProRule" id="PRU00027"/>
    </source>
</evidence>
<gene>
    <name evidence="10" type="primary">ZBED1</name>
    <name evidence="10" type="ORF">AOXY_G5620</name>
</gene>
<keyword evidence="2" id="KW-0479">Metal-binding</keyword>
<evidence type="ECO:0000256" key="4">
    <source>
        <dbReference type="ARBA" id="ARBA00022833"/>
    </source>
</evidence>
<dbReference type="GO" id="GO:0008270">
    <property type="term" value="F:zinc ion binding"/>
    <property type="evidence" value="ECO:0007669"/>
    <property type="project" value="UniProtKB-KW"/>
</dbReference>
<protein>
    <submittedName>
        <fullName evidence="10">Calcyclin-binding protein isoform X1</fullName>
    </submittedName>
</protein>
<evidence type="ECO:0000256" key="3">
    <source>
        <dbReference type="ARBA" id="ARBA00022771"/>
    </source>
</evidence>
<evidence type="ECO:0000313" key="10">
    <source>
        <dbReference type="EMBL" id="KAK1172920.1"/>
    </source>
</evidence>